<keyword evidence="3" id="KW-1185">Reference proteome</keyword>
<sequence length="153" mass="17095">MDLVEMVVYQTWSHLFTPYIPELHEKEVGEFYHVMMFTAEGKELIKKVNGVNIILHEQLLGQIREDAEITHLKAALPEALAPPIEEPDPMNALWKQLDGGKKDLNEKGEQMKGIGEVGLSDRGSKSVVEKRIARQGEQMKGTGEVGLCDGGRK</sequence>
<protein>
    <submittedName>
        <fullName evidence="2">Uncharacterized protein</fullName>
    </submittedName>
</protein>
<feature type="region of interest" description="Disordered" evidence="1">
    <location>
        <begin position="104"/>
        <end position="127"/>
    </location>
</feature>
<gene>
    <name evidence="2" type="ORF">HAX54_005698</name>
</gene>
<organism evidence="2 3">
    <name type="scientific">Datura stramonium</name>
    <name type="common">Jimsonweed</name>
    <name type="synonym">Common thornapple</name>
    <dbReference type="NCBI Taxonomy" id="4076"/>
    <lineage>
        <taxon>Eukaryota</taxon>
        <taxon>Viridiplantae</taxon>
        <taxon>Streptophyta</taxon>
        <taxon>Embryophyta</taxon>
        <taxon>Tracheophyta</taxon>
        <taxon>Spermatophyta</taxon>
        <taxon>Magnoliopsida</taxon>
        <taxon>eudicotyledons</taxon>
        <taxon>Gunneridae</taxon>
        <taxon>Pentapetalae</taxon>
        <taxon>asterids</taxon>
        <taxon>lamiids</taxon>
        <taxon>Solanales</taxon>
        <taxon>Solanaceae</taxon>
        <taxon>Solanoideae</taxon>
        <taxon>Datureae</taxon>
        <taxon>Datura</taxon>
    </lineage>
</organism>
<comment type="caution">
    <text evidence="2">The sequence shown here is derived from an EMBL/GenBank/DDBJ whole genome shotgun (WGS) entry which is preliminary data.</text>
</comment>
<evidence type="ECO:0000256" key="1">
    <source>
        <dbReference type="SAM" id="MobiDB-lite"/>
    </source>
</evidence>
<proteinExistence type="predicted"/>
<dbReference type="EMBL" id="JACEIK010001288">
    <property type="protein sequence ID" value="MCD7467976.1"/>
    <property type="molecule type" value="Genomic_DNA"/>
</dbReference>
<evidence type="ECO:0000313" key="2">
    <source>
        <dbReference type="EMBL" id="MCD7467976.1"/>
    </source>
</evidence>
<reference evidence="2 3" key="1">
    <citation type="journal article" date="2021" name="BMC Genomics">
        <title>Datura genome reveals duplications of psychoactive alkaloid biosynthetic genes and high mutation rate following tissue culture.</title>
        <authorList>
            <person name="Rajewski A."/>
            <person name="Carter-House D."/>
            <person name="Stajich J."/>
            <person name="Litt A."/>
        </authorList>
    </citation>
    <scope>NUCLEOTIDE SEQUENCE [LARGE SCALE GENOMIC DNA]</scope>
    <source>
        <strain evidence="2">AR-01</strain>
    </source>
</reference>
<feature type="region of interest" description="Disordered" evidence="1">
    <location>
        <begin position="134"/>
        <end position="153"/>
    </location>
</feature>
<name>A0ABS8TAF3_DATST</name>
<accession>A0ABS8TAF3</accession>
<evidence type="ECO:0000313" key="3">
    <source>
        <dbReference type="Proteomes" id="UP000823775"/>
    </source>
</evidence>
<dbReference type="Proteomes" id="UP000823775">
    <property type="component" value="Unassembled WGS sequence"/>
</dbReference>